<gene>
    <name evidence="1" type="ORF">BDN72DRAFT_840181</name>
</gene>
<reference evidence="1 2" key="1">
    <citation type="journal article" date="2019" name="Nat. Ecol. Evol.">
        <title>Megaphylogeny resolves global patterns of mushroom evolution.</title>
        <authorList>
            <person name="Varga T."/>
            <person name="Krizsan K."/>
            <person name="Foldi C."/>
            <person name="Dima B."/>
            <person name="Sanchez-Garcia M."/>
            <person name="Sanchez-Ramirez S."/>
            <person name="Szollosi G.J."/>
            <person name="Szarkandi J.G."/>
            <person name="Papp V."/>
            <person name="Albert L."/>
            <person name="Andreopoulos W."/>
            <person name="Angelini C."/>
            <person name="Antonin V."/>
            <person name="Barry K.W."/>
            <person name="Bougher N.L."/>
            <person name="Buchanan P."/>
            <person name="Buyck B."/>
            <person name="Bense V."/>
            <person name="Catcheside P."/>
            <person name="Chovatia M."/>
            <person name="Cooper J."/>
            <person name="Damon W."/>
            <person name="Desjardin D."/>
            <person name="Finy P."/>
            <person name="Geml J."/>
            <person name="Haridas S."/>
            <person name="Hughes K."/>
            <person name="Justo A."/>
            <person name="Karasinski D."/>
            <person name="Kautmanova I."/>
            <person name="Kiss B."/>
            <person name="Kocsube S."/>
            <person name="Kotiranta H."/>
            <person name="LaButti K.M."/>
            <person name="Lechner B.E."/>
            <person name="Liimatainen K."/>
            <person name="Lipzen A."/>
            <person name="Lukacs Z."/>
            <person name="Mihaltcheva S."/>
            <person name="Morgado L.N."/>
            <person name="Niskanen T."/>
            <person name="Noordeloos M.E."/>
            <person name="Ohm R.A."/>
            <person name="Ortiz-Santana B."/>
            <person name="Ovrebo C."/>
            <person name="Racz N."/>
            <person name="Riley R."/>
            <person name="Savchenko A."/>
            <person name="Shiryaev A."/>
            <person name="Soop K."/>
            <person name="Spirin V."/>
            <person name="Szebenyi C."/>
            <person name="Tomsovsky M."/>
            <person name="Tulloss R.E."/>
            <person name="Uehling J."/>
            <person name="Grigoriev I.V."/>
            <person name="Vagvolgyi C."/>
            <person name="Papp T."/>
            <person name="Martin F.M."/>
            <person name="Miettinen O."/>
            <person name="Hibbett D.S."/>
            <person name="Nagy L.G."/>
        </authorList>
    </citation>
    <scope>NUCLEOTIDE SEQUENCE [LARGE SCALE GENOMIC DNA]</scope>
    <source>
        <strain evidence="1 2">NL-1719</strain>
    </source>
</reference>
<proteinExistence type="predicted"/>
<sequence length="156" mass="17149">MDAISRLHLTHLSVNLECITEPPSGLRKSFSNVTHLDLLGIYPPDLEILIHFTSLTHLALSNGMDRAASLSLFSRIPKLQMVLHLRSSGITSSLSVVEDFNPDVDDPRIIELVCGFESGVRDWLDDVEDGRGLWQLASGAVVARMKVKAVRCGNSI</sequence>
<dbReference type="Proteomes" id="UP000308600">
    <property type="component" value="Unassembled WGS sequence"/>
</dbReference>
<organism evidence="1 2">
    <name type="scientific">Pluteus cervinus</name>
    <dbReference type="NCBI Taxonomy" id="181527"/>
    <lineage>
        <taxon>Eukaryota</taxon>
        <taxon>Fungi</taxon>
        <taxon>Dikarya</taxon>
        <taxon>Basidiomycota</taxon>
        <taxon>Agaricomycotina</taxon>
        <taxon>Agaricomycetes</taxon>
        <taxon>Agaricomycetidae</taxon>
        <taxon>Agaricales</taxon>
        <taxon>Pluteineae</taxon>
        <taxon>Pluteaceae</taxon>
        <taxon>Pluteus</taxon>
    </lineage>
</organism>
<name>A0ACD3AV66_9AGAR</name>
<evidence type="ECO:0000313" key="1">
    <source>
        <dbReference type="EMBL" id="TFK69579.1"/>
    </source>
</evidence>
<dbReference type="EMBL" id="ML208328">
    <property type="protein sequence ID" value="TFK69579.1"/>
    <property type="molecule type" value="Genomic_DNA"/>
</dbReference>
<keyword evidence="2" id="KW-1185">Reference proteome</keyword>
<accession>A0ACD3AV66</accession>
<protein>
    <submittedName>
        <fullName evidence="1">Uncharacterized protein</fullName>
    </submittedName>
</protein>
<evidence type="ECO:0000313" key="2">
    <source>
        <dbReference type="Proteomes" id="UP000308600"/>
    </source>
</evidence>